<proteinExistence type="inferred from homology"/>
<dbReference type="EMBL" id="DWYG01000138">
    <property type="protein sequence ID" value="HJB42478.1"/>
    <property type="molecule type" value="Genomic_DNA"/>
</dbReference>
<dbReference type="Pfam" id="PF00149">
    <property type="entry name" value="Metallophos"/>
    <property type="match status" value="1"/>
</dbReference>
<gene>
    <name evidence="7" type="primary">sbcD</name>
    <name evidence="10" type="ORF">H9945_08265</name>
</gene>
<dbReference type="PANTHER" id="PTHR30337:SF0">
    <property type="entry name" value="NUCLEASE SBCCD SUBUNIT D"/>
    <property type="match status" value="1"/>
</dbReference>
<dbReference type="NCBIfam" id="TIGR00619">
    <property type="entry name" value="sbcd"/>
    <property type="match status" value="1"/>
</dbReference>
<evidence type="ECO:0000259" key="9">
    <source>
        <dbReference type="Pfam" id="PF12320"/>
    </source>
</evidence>
<evidence type="ECO:0000256" key="6">
    <source>
        <dbReference type="ARBA" id="ARBA00022839"/>
    </source>
</evidence>
<dbReference type="GO" id="GO:0006260">
    <property type="term" value="P:DNA replication"/>
    <property type="evidence" value="ECO:0007669"/>
    <property type="project" value="UniProtKB-KW"/>
</dbReference>
<dbReference type="Gene3D" id="3.60.21.10">
    <property type="match status" value="1"/>
</dbReference>
<dbReference type="AlphaFoldDB" id="A0A9D2M7T4"/>
<dbReference type="GO" id="GO:0004519">
    <property type="term" value="F:endonuclease activity"/>
    <property type="evidence" value="ECO:0007669"/>
    <property type="project" value="UniProtKB-KW"/>
</dbReference>
<evidence type="ECO:0000256" key="4">
    <source>
        <dbReference type="ARBA" id="ARBA00022722"/>
    </source>
</evidence>
<keyword evidence="6 7" id="KW-0269">Exonuclease</keyword>
<dbReference type="Pfam" id="PF12320">
    <property type="entry name" value="SbcD_C"/>
    <property type="match status" value="1"/>
</dbReference>
<keyword evidence="5 7" id="KW-0378">Hydrolase</keyword>
<reference evidence="10" key="2">
    <citation type="submission" date="2021-04" db="EMBL/GenBank/DDBJ databases">
        <authorList>
            <person name="Gilroy R."/>
        </authorList>
    </citation>
    <scope>NUCLEOTIDE SEQUENCE</scope>
    <source>
        <strain evidence="10">ChiBcec8-13705</strain>
    </source>
</reference>
<dbReference type="InterPro" id="IPR004593">
    <property type="entry name" value="SbcD"/>
</dbReference>
<reference evidence="10" key="1">
    <citation type="journal article" date="2021" name="PeerJ">
        <title>Extensive microbial diversity within the chicken gut microbiome revealed by metagenomics and culture.</title>
        <authorList>
            <person name="Gilroy R."/>
            <person name="Ravi A."/>
            <person name="Getino M."/>
            <person name="Pursley I."/>
            <person name="Horton D.L."/>
            <person name="Alikhan N.F."/>
            <person name="Baker D."/>
            <person name="Gharbi K."/>
            <person name="Hall N."/>
            <person name="Watson M."/>
            <person name="Adriaenssens E.M."/>
            <person name="Foster-Nyarko E."/>
            <person name="Jarju S."/>
            <person name="Secka A."/>
            <person name="Antonio M."/>
            <person name="Oren A."/>
            <person name="Chaudhuri R.R."/>
            <person name="La Ragione R."/>
            <person name="Hildebrand F."/>
            <person name="Pallen M.J."/>
        </authorList>
    </citation>
    <scope>NUCLEOTIDE SEQUENCE</scope>
    <source>
        <strain evidence="10">ChiBcec8-13705</strain>
    </source>
</reference>
<evidence type="ECO:0000256" key="5">
    <source>
        <dbReference type="ARBA" id="ARBA00022801"/>
    </source>
</evidence>
<dbReference type="InterPro" id="IPR029052">
    <property type="entry name" value="Metallo-depent_PP-like"/>
</dbReference>
<dbReference type="InterPro" id="IPR026843">
    <property type="entry name" value="SbcD_C"/>
</dbReference>
<keyword evidence="7" id="KW-0255">Endonuclease</keyword>
<evidence type="ECO:0000256" key="1">
    <source>
        <dbReference type="ARBA" id="ARBA00010555"/>
    </source>
</evidence>
<name>A0A9D2M7T4_9FIRM</name>
<evidence type="ECO:0000313" key="11">
    <source>
        <dbReference type="Proteomes" id="UP000886803"/>
    </source>
</evidence>
<keyword evidence="7" id="KW-0233">DNA recombination</keyword>
<evidence type="ECO:0000259" key="8">
    <source>
        <dbReference type="Pfam" id="PF00149"/>
    </source>
</evidence>
<accession>A0A9D2M7T4</accession>
<organism evidence="10 11">
    <name type="scientific">Candidatus Gemmiger avicola</name>
    <dbReference type="NCBI Taxonomy" id="2838605"/>
    <lineage>
        <taxon>Bacteria</taxon>
        <taxon>Bacillati</taxon>
        <taxon>Bacillota</taxon>
        <taxon>Clostridia</taxon>
        <taxon>Eubacteriales</taxon>
        <taxon>Gemmiger</taxon>
    </lineage>
</organism>
<dbReference type="InterPro" id="IPR041796">
    <property type="entry name" value="Mre11_N"/>
</dbReference>
<sequence>MKLLHIADLHLGKRVNGFDLLEDQRDILEKLLALCDEHGVDTLAMAGDIYDTPIPPAGAVLLLDWFLNELAGRGIAVLAIAGNHDSAERLDYAAGLLARQRVFFAGRFTGKIPVVELSDEHGPIECCLLPFVRVPSVRHALPEAEITDYDSAVAAALSTLPARRPGVRRILLAHQTVLAGGAWPETGGSESIAADLAAARGGLNIGAVEAVRAERFAENGGFSYVALGHIHRPQRAGGEMIRYAGAPLCYSLDECGAAKSALLVTLSKGSDAAEITPLPLCPRRAMRHLTGPLAKLTDPANVTDPDDYIWATLTDETPQPDAMAALRAAYPNAMRLDYAPRAGAGDPGLPAAEALRGKSFGELFGDFFTQMNGRPMTEAEQAALDALMEEVNGG</sequence>
<feature type="domain" description="Nuclease SbcCD subunit D C-terminal" evidence="9">
    <location>
        <begin position="283"/>
        <end position="371"/>
    </location>
</feature>
<dbReference type="InterPro" id="IPR004843">
    <property type="entry name" value="Calcineurin-like_PHP"/>
</dbReference>
<comment type="function">
    <text evidence="7">SbcCD cleaves DNA hairpin structures. These structures can inhibit DNA replication and are intermediates in certain DNA recombination reactions. The complex acts as a 3'-&gt;5' double strand exonuclease that can open hairpins. It also has a 5' single-strand endonuclease activity.</text>
</comment>
<protein>
    <recommendedName>
        <fullName evidence="3 7">Nuclease SbcCD subunit D</fullName>
    </recommendedName>
</protein>
<keyword evidence="7" id="KW-0235">DNA replication</keyword>
<evidence type="ECO:0000256" key="2">
    <source>
        <dbReference type="ARBA" id="ARBA00011322"/>
    </source>
</evidence>
<comment type="similarity">
    <text evidence="1 7">Belongs to the SbcD family.</text>
</comment>
<dbReference type="Proteomes" id="UP000886803">
    <property type="component" value="Unassembled WGS sequence"/>
</dbReference>
<dbReference type="InterPro" id="IPR050535">
    <property type="entry name" value="DNA_Repair-Maintenance_Comp"/>
</dbReference>
<comment type="caution">
    <text evidence="10">The sequence shown here is derived from an EMBL/GenBank/DDBJ whole genome shotgun (WGS) entry which is preliminary data.</text>
</comment>
<dbReference type="SUPFAM" id="SSF56300">
    <property type="entry name" value="Metallo-dependent phosphatases"/>
    <property type="match status" value="1"/>
</dbReference>
<feature type="domain" description="Calcineurin-like phosphoesterase" evidence="8">
    <location>
        <begin position="1"/>
        <end position="233"/>
    </location>
</feature>
<dbReference type="PANTHER" id="PTHR30337">
    <property type="entry name" value="COMPONENT OF ATP-DEPENDENT DSDNA EXONUCLEASE"/>
    <property type="match status" value="1"/>
</dbReference>
<dbReference type="GO" id="GO:0008408">
    <property type="term" value="F:3'-5' exonuclease activity"/>
    <property type="evidence" value="ECO:0007669"/>
    <property type="project" value="InterPro"/>
</dbReference>
<evidence type="ECO:0000313" key="10">
    <source>
        <dbReference type="EMBL" id="HJB42478.1"/>
    </source>
</evidence>
<evidence type="ECO:0000256" key="3">
    <source>
        <dbReference type="ARBA" id="ARBA00013365"/>
    </source>
</evidence>
<dbReference type="CDD" id="cd00840">
    <property type="entry name" value="MPP_Mre11_N"/>
    <property type="match status" value="1"/>
</dbReference>
<evidence type="ECO:0000256" key="7">
    <source>
        <dbReference type="RuleBase" id="RU363069"/>
    </source>
</evidence>
<keyword evidence="4 7" id="KW-0540">Nuclease</keyword>
<dbReference type="GO" id="GO:0006310">
    <property type="term" value="P:DNA recombination"/>
    <property type="evidence" value="ECO:0007669"/>
    <property type="project" value="UniProtKB-KW"/>
</dbReference>
<comment type="subunit">
    <text evidence="2 7">Heterodimer of SbcC and SbcD.</text>
</comment>